<dbReference type="AlphaFoldDB" id="A0A9X8UGS0"/>
<name>A0A9X8UGS0_9FIRM</name>
<dbReference type="EMBL" id="SLUK01000013">
    <property type="protein sequence ID" value="TCL41539.1"/>
    <property type="molecule type" value="Genomic_DNA"/>
</dbReference>
<keyword evidence="3" id="KW-1185">Reference proteome</keyword>
<proteinExistence type="predicted"/>
<protein>
    <submittedName>
        <fullName evidence="2">Helix-turn-helix protein</fullName>
    </submittedName>
</protein>
<sequence>MQMILQDLPLGRNIRTIRLSKEMTQKEVAEKLQLMGSLISRTTLANIESGRRNIKASDLKALKILFAVDYSEFFKD</sequence>
<comment type="caution">
    <text evidence="2">The sequence shown here is derived from an EMBL/GenBank/DDBJ whole genome shotgun (WGS) entry which is preliminary data.</text>
</comment>
<gene>
    <name evidence="2" type="ORF">EDD78_11312</name>
</gene>
<dbReference type="PROSITE" id="PS50943">
    <property type="entry name" value="HTH_CROC1"/>
    <property type="match status" value="1"/>
</dbReference>
<evidence type="ECO:0000259" key="1">
    <source>
        <dbReference type="PROSITE" id="PS50943"/>
    </source>
</evidence>
<dbReference type="SMART" id="SM00530">
    <property type="entry name" value="HTH_XRE"/>
    <property type="match status" value="1"/>
</dbReference>
<reference evidence="2 3" key="1">
    <citation type="submission" date="2019-03" db="EMBL/GenBank/DDBJ databases">
        <title>Genomic Encyclopedia of Type Strains, Phase IV (KMG-IV): sequencing the most valuable type-strain genomes for metagenomic binning, comparative biology and taxonomic classification.</title>
        <authorList>
            <person name="Goeker M."/>
        </authorList>
    </citation>
    <scope>NUCLEOTIDE SEQUENCE [LARGE SCALE GENOMIC DNA]</scope>
    <source>
        <strain evidence="2 3">DSM 100433</strain>
    </source>
</reference>
<dbReference type="GO" id="GO:0003677">
    <property type="term" value="F:DNA binding"/>
    <property type="evidence" value="ECO:0007669"/>
    <property type="project" value="InterPro"/>
</dbReference>
<feature type="domain" description="HTH cro/C1-type" evidence="1">
    <location>
        <begin position="14"/>
        <end position="73"/>
    </location>
</feature>
<organism evidence="2 3">
    <name type="scientific">Harryflintia acetispora</name>
    <dbReference type="NCBI Taxonomy" id="1849041"/>
    <lineage>
        <taxon>Bacteria</taxon>
        <taxon>Bacillati</taxon>
        <taxon>Bacillota</taxon>
        <taxon>Clostridia</taxon>
        <taxon>Eubacteriales</taxon>
        <taxon>Oscillospiraceae</taxon>
        <taxon>Harryflintia</taxon>
    </lineage>
</organism>
<accession>A0A9X8UGS0</accession>
<evidence type="ECO:0000313" key="2">
    <source>
        <dbReference type="EMBL" id="TCL41539.1"/>
    </source>
</evidence>
<dbReference type="CDD" id="cd00093">
    <property type="entry name" value="HTH_XRE"/>
    <property type="match status" value="1"/>
</dbReference>
<dbReference type="Pfam" id="PF01381">
    <property type="entry name" value="HTH_3"/>
    <property type="match status" value="1"/>
</dbReference>
<dbReference type="InterPro" id="IPR010982">
    <property type="entry name" value="Lambda_DNA-bd_dom_sf"/>
</dbReference>
<evidence type="ECO:0000313" key="3">
    <source>
        <dbReference type="Proteomes" id="UP000294682"/>
    </source>
</evidence>
<dbReference type="Gene3D" id="1.10.260.40">
    <property type="entry name" value="lambda repressor-like DNA-binding domains"/>
    <property type="match status" value="1"/>
</dbReference>
<dbReference type="InterPro" id="IPR001387">
    <property type="entry name" value="Cro/C1-type_HTH"/>
</dbReference>
<dbReference type="OrthoDB" id="199610at2"/>
<dbReference type="SUPFAM" id="SSF47413">
    <property type="entry name" value="lambda repressor-like DNA-binding domains"/>
    <property type="match status" value="1"/>
</dbReference>
<dbReference type="Proteomes" id="UP000294682">
    <property type="component" value="Unassembled WGS sequence"/>
</dbReference>
<dbReference type="RefSeq" id="WP_079697938.1">
    <property type="nucleotide sequence ID" value="NZ_JADNAH010000020.1"/>
</dbReference>